<sequence length="64" mass="7433">MVGTQTMEYIAHSNFNNILHLDAQMKRNLIFAQSPEYATDLFLFTEIALKPLYPKEESVSQNLR</sequence>
<evidence type="ECO:0000313" key="1">
    <source>
        <dbReference type="EMBL" id="KRZ80519.1"/>
    </source>
</evidence>
<proteinExistence type="predicted"/>
<reference evidence="1 2" key="1">
    <citation type="submission" date="2015-01" db="EMBL/GenBank/DDBJ databases">
        <title>Evolution of Trichinella species and genotypes.</title>
        <authorList>
            <person name="Korhonen P.K."/>
            <person name="Edoardo P."/>
            <person name="Giuseppe L.R."/>
            <person name="Gasser R.B."/>
        </authorList>
    </citation>
    <scope>NUCLEOTIDE SEQUENCE [LARGE SCALE GENOMIC DNA]</scope>
    <source>
        <strain evidence="1">ISS1980</strain>
    </source>
</reference>
<dbReference type="EMBL" id="JYDO01000002">
    <property type="protein sequence ID" value="KRZ80519.1"/>
    <property type="molecule type" value="Genomic_DNA"/>
</dbReference>
<evidence type="ECO:0000313" key="2">
    <source>
        <dbReference type="Proteomes" id="UP000054843"/>
    </source>
</evidence>
<dbReference type="AlphaFoldDB" id="A0A0V1N966"/>
<gene>
    <name evidence="1" type="ORF">T10_6375</name>
</gene>
<keyword evidence="2" id="KW-1185">Reference proteome</keyword>
<organism evidence="1 2">
    <name type="scientific">Trichinella papuae</name>
    <dbReference type="NCBI Taxonomy" id="268474"/>
    <lineage>
        <taxon>Eukaryota</taxon>
        <taxon>Metazoa</taxon>
        <taxon>Ecdysozoa</taxon>
        <taxon>Nematoda</taxon>
        <taxon>Enoplea</taxon>
        <taxon>Dorylaimia</taxon>
        <taxon>Trichinellida</taxon>
        <taxon>Trichinellidae</taxon>
        <taxon>Trichinella</taxon>
    </lineage>
</organism>
<dbReference type="Proteomes" id="UP000054843">
    <property type="component" value="Unassembled WGS sequence"/>
</dbReference>
<accession>A0A0V1N966</accession>
<name>A0A0V1N966_9BILA</name>
<comment type="caution">
    <text evidence="1">The sequence shown here is derived from an EMBL/GenBank/DDBJ whole genome shotgun (WGS) entry which is preliminary data.</text>
</comment>
<protein>
    <submittedName>
        <fullName evidence="1">Uncharacterized protein</fullName>
    </submittedName>
</protein>